<dbReference type="Proteomes" id="UP000199048">
    <property type="component" value="Unassembled WGS sequence"/>
</dbReference>
<dbReference type="EMBL" id="FOTK01000017">
    <property type="protein sequence ID" value="SFM04631.1"/>
    <property type="molecule type" value="Genomic_DNA"/>
</dbReference>
<dbReference type="STRING" id="582667.SAMN05192568_101789"/>
<organism evidence="1 2">
    <name type="scientific">Methylobacterium pseudosasicola</name>
    <dbReference type="NCBI Taxonomy" id="582667"/>
    <lineage>
        <taxon>Bacteria</taxon>
        <taxon>Pseudomonadati</taxon>
        <taxon>Pseudomonadota</taxon>
        <taxon>Alphaproteobacteria</taxon>
        <taxon>Hyphomicrobiales</taxon>
        <taxon>Methylobacteriaceae</taxon>
        <taxon>Methylobacterium</taxon>
    </lineage>
</organism>
<evidence type="ECO:0000313" key="1">
    <source>
        <dbReference type="EMBL" id="SFM04631.1"/>
    </source>
</evidence>
<name>A0A1I4MMX9_9HYPH</name>
<reference evidence="2" key="1">
    <citation type="submission" date="2016-10" db="EMBL/GenBank/DDBJ databases">
        <authorList>
            <person name="Varghese N."/>
            <person name="Submissions S."/>
        </authorList>
    </citation>
    <scope>NUCLEOTIDE SEQUENCE [LARGE SCALE GENOMIC DNA]</scope>
    <source>
        <strain evidence="2">BL36</strain>
    </source>
</reference>
<dbReference type="AlphaFoldDB" id="A0A1I4MMX9"/>
<evidence type="ECO:0000313" key="2">
    <source>
        <dbReference type="Proteomes" id="UP000199048"/>
    </source>
</evidence>
<protein>
    <submittedName>
        <fullName evidence="1">Uncharacterized protein</fullName>
    </submittedName>
</protein>
<accession>A0A1I4MMX9</accession>
<keyword evidence="2" id="KW-1185">Reference proteome</keyword>
<proteinExistence type="predicted"/>
<sequence length="98" mass="11107">MGHSLTAAESQHHAFKAMRTLTGNCGQQLRATRDLRLYAKKRLVVRSRLKRQAIRLAAKPHPDCDSFDKGWHCNGKPKPTAGEARFNVAWIQKELDGR</sequence>
<gene>
    <name evidence="1" type="ORF">SAMN05192568_101789</name>
</gene>